<dbReference type="EMBL" id="WBKB01000006">
    <property type="protein sequence ID" value="KAB1642235.1"/>
    <property type="molecule type" value="Genomic_DNA"/>
</dbReference>
<comment type="caution">
    <text evidence="2">The sequence shown here is derived from an EMBL/GenBank/DDBJ whole genome shotgun (WGS) entry which is preliminary data.</text>
</comment>
<evidence type="ECO:0000313" key="2">
    <source>
        <dbReference type="EMBL" id="KAB1642235.1"/>
    </source>
</evidence>
<dbReference type="AlphaFoldDB" id="A0A7J5B9J3"/>
<reference evidence="2 3" key="1">
    <citation type="submission" date="2019-09" db="EMBL/GenBank/DDBJ databases">
        <title>Phylogeny of genus Pseudoclavibacter and closely related genus.</title>
        <authorList>
            <person name="Li Y."/>
        </authorList>
    </citation>
    <scope>NUCLEOTIDE SEQUENCE [LARGE SCALE GENOMIC DNA]</scope>
    <source>
        <strain evidence="2 3">KCTC 13959</strain>
    </source>
</reference>
<organism evidence="2 3">
    <name type="scientific">Gulosibacter chungangensis</name>
    <dbReference type="NCBI Taxonomy" id="979746"/>
    <lineage>
        <taxon>Bacteria</taxon>
        <taxon>Bacillati</taxon>
        <taxon>Actinomycetota</taxon>
        <taxon>Actinomycetes</taxon>
        <taxon>Micrococcales</taxon>
        <taxon>Microbacteriaceae</taxon>
        <taxon>Gulosibacter</taxon>
    </lineage>
</organism>
<evidence type="ECO:0000256" key="1">
    <source>
        <dbReference type="SAM" id="SignalP"/>
    </source>
</evidence>
<dbReference type="Proteomes" id="UP000433493">
    <property type="component" value="Unassembled WGS sequence"/>
</dbReference>
<keyword evidence="1" id="KW-0732">Signal</keyword>
<gene>
    <name evidence="2" type="ORF">F8O05_10460</name>
</gene>
<protein>
    <recommendedName>
        <fullName evidence="4">Lipoprotein</fullName>
    </recommendedName>
</protein>
<proteinExistence type="predicted"/>
<dbReference type="RefSeq" id="WP_158052690.1">
    <property type="nucleotide sequence ID" value="NZ_WBKB01000006.1"/>
</dbReference>
<feature type="chain" id="PRO_5038985066" description="Lipoprotein" evidence="1">
    <location>
        <begin position="21"/>
        <end position="166"/>
    </location>
</feature>
<feature type="signal peptide" evidence="1">
    <location>
        <begin position="1"/>
        <end position="20"/>
    </location>
</feature>
<dbReference type="PROSITE" id="PS51257">
    <property type="entry name" value="PROKAR_LIPOPROTEIN"/>
    <property type="match status" value="1"/>
</dbReference>
<dbReference type="OrthoDB" id="9936958at2"/>
<keyword evidence="3" id="KW-1185">Reference proteome</keyword>
<accession>A0A7J5B9J3</accession>
<sequence length="166" mass="17582">MRHVSLVAVLGLLLVLLGCASDGGRDVANEPASEPNVEAAAVDEESMLEPKSDLPPVSLATTCQLLFGSDISDGPIADAVELMAELSEADFDHTVVSIKELDEVVDALTTAYQNANEGIAPYIAAVIDPLETMLELKRGGGTADLKMSNFKVSVTEIISQCEPYLY</sequence>
<evidence type="ECO:0000313" key="3">
    <source>
        <dbReference type="Proteomes" id="UP000433493"/>
    </source>
</evidence>
<evidence type="ECO:0008006" key="4">
    <source>
        <dbReference type="Google" id="ProtNLM"/>
    </source>
</evidence>
<name>A0A7J5B9J3_9MICO</name>